<gene>
    <name evidence="1" type="ORF">K9B37_14940</name>
</gene>
<keyword evidence="2" id="KW-1185">Reference proteome</keyword>
<protein>
    <submittedName>
        <fullName evidence="1">Uncharacterized protein</fullName>
    </submittedName>
</protein>
<dbReference type="EMBL" id="JAIRBM010000010">
    <property type="protein sequence ID" value="MBZ6077573.1"/>
    <property type="molecule type" value="Genomic_DNA"/>
</dbReference>
<organism evidence="1 2">
    <name type="scientific">Microvirga puerhi</name>
    <dbReference type="NCBI Taxonomy" id="2876078"/>
    <lineage>
        <taxon>Bacteria</taxon>
        <taxon>Pseudomonadati</taxon>
        <taxon>Pseudomonadota</taxon>
        <taxon>Alphaproteobacteria</taxon>
        <taxon>Hyphomicrobiales</taxon>
        <taxon>Methylobacteriaceae</taxon>
        <taxon>Microvirga</taxon>
    </lineage>
</organism>
<dbReference type="RefSeq" id="WP_224314094.1">
    <property type="nucleotide sequence ID" value="NZ_JAIRBM010000010.1"/>
</dbReference>
<sequence>MTTPSQNDLIAKIQNGELTPDEAEAEAARLNLKPLAYEPEPEDYEPLNEVFWTLPMAVAWIAYRTPDAVREWWDAYRTECRDWHFRRWRLGFDGPIREGYFLEQRSPASLVSLRLAEIIDSRAESDPGLTMEIAEAKEALWIALQQAFFEATGISAETGKRVPIPAYEWRDLDHIEEGGHDVICTRGVRGGPRYEQVVVRSLPIVRTWPDKLPSQSPLLLPPTMAPSGGGYMPLYCAAQWIATKGDSISFDPSDLEVWRVAFSELLARIASEEVKIIGVRDGQREPVGGFHFAGCLVDYPFAESSIDLIFSEELYLRSYPYLDEESWLKGFDDALVDRRGSRWMRLMVLKSDISRFWPLADAEATSAVVTTGAPGRPSSMHLVEAEFQARCDRGEVEGSLTIEAKALSQWLRDTYPQSPPLTPKTIMNKLRDTYRQFMARPKL</sequence>
<dbReference type="Proteomes" id="UP000704176">
    <property type="component" value="Unassembled WGS sequence"/>
</dbReference>
<comment type="caution">
    <text evidence="1">The sequence shown here is derived from an EMBL/GenBank/DDBJ whole genome shotgun (WGS) entry which is preliminary data.</text>
</comment>
<proteinExistence type="predicted"/>
<accession>A0ABS7VRN6</accession>
<name>A0ABS7VRN6_9HYPH</name>
<evidence type="ECO:0000313" key="2">
    <source>
        <dbReference type="Proteomes" id="UP000704176"/>
    </source>
</evidence>
<evidence type="ECO:0000313" key="1">
    <source>
        <dbReference type="EMBL" id="MBZ6077573.1"/>
    </source>
</evidence>
<reference evidence="1 2" key="1">
    <citation type="submission" date="2021-09" db="EMBL/GenBank/DDBJ databases">
        <title>The complete genome sequence of a new microorganism.</title>
        <authorList>
            <person name="Zi Z."/>
        </authorList>
    </citation>
    <scope>NUCLEOTIDE SEQUENCE [LARGE SCALE GENOMIC DNA]</scope>
    <source>
        <strain evidence="1 2">WGZ8</strain>
    </source>
</reference>